<comment type="caution">
    <text evidence="2">The sequence shown here is derived from an EMBL/GenBank/DDBJ whole genome shotgun (WGS) entry which is preliminary data.</text>
</comment>
<evidence type="ECO:0000256" key="1">
    <source>
        <dbReference type="SAM" id="MobiDB-lite"/>
    </source>
</evidence>
<dbReference type="GO" id="GO:0016787">
    <property type="term" value="F:hydrolase activity"/>
    <property type="evidence" value="ECO:0007669"/>
    <property type="project" value="UniProtKB-KW"/>
</dbReference>
<dbReference type="InterPro" id="IPR011697">
    <property type="entry name" value="Peptidase_C26"/>
</dbReference>
<keyword evidence="3" id="KW-1185">Reference proteome</keyword>
<dbReference type="InterPro" id="IPR029062">
    <property type="entry name" value="Class_I_gatase-like"/>
</dbReference>
<gene>
    <name evidence="2" type="ORF">D3230_01130</name>
</gene>
<dbReference type="SUPFAM" id="SSF52317">
    <property type="entry name" value="Class I glutamine amidotransferase-like"/>
    <property type="match status" value="1"/>
</dbReference>
<proteinExistence type="predicted"/>
<dbReference type="Pfam" id="PF07722">
    <property type="entry name" value="Peptidase_C26"/>
    <property type="match status" value="1"/>
</dbReference>
<dbReference type="CDD" id="cd01745">
    <property type="entry name" value="GATase1_2"/>
    <property type="match status" value="1"/>
</dbReference>
<reference evidence="2 3" key="1">
    <citation type="submission" date="2018-09" db="EMBL/GenBank/DDBJ databases">
        <title>Comparative genomics of Leucobacter spp.</title>
        <authorList>
            <person name="Reis A.C."/>
            <person name="Kolvenbach B.A."/>
            <person name="Corvini P.F.X."/>
            <person name="Nunes O.C."/>
        </authorList>
    </citation>
    <scope>NUCLEOTIDE SEQUENCE [LARGE SCALE GENOMIC DNA]</scope>
    <source>
        <strain evidence="2 3">TAN 31504</strain>
    </source>
</reference>
<dbReference type="InterPro" id="IPR044668">
    <property type="entry name" value="PuuD-like"/>
</dbReference>
<evidence type="ECO:0000313" key="2">
    <source>
        <dbReference type="EMBL" id="MBL3677910.1"/>
    </source>
</evidence>
<dbReference type="Proteomes" id="UP001645859">
    <property type="component" value="Unassembled WGS sequence"/>
</dbReference>
<sequence length="268" mass="28038">MPLIGLSGRRLSGAQMGAPAGFVDAPADLYLSEYAINVSATGGLPVHLPLDADPVALVERLDGLLLAGGEDVTPARYGQTPGPRTGPSSAERDTFELALAAAAIARGIPVLGVCRGAQLLNVLRGGTLIQHLPDDGPISHVPGDRPRRERAHTVRTEPGSLFRELYGEQPGVNTFHHQAVDTVGRGIRVTAVAPDGVIEGLEFTDAPVVATQWHPEVFDADPVFAWLTAASRAFAAGHPIHSPSLGHSPSQEHSPAVPQPSAQPALQH</sequence>
<dbReference type="EMBL" id="QYAC01000001">
    <property type="protein sequence ID" value="MBL3677910.1"/>
    <property type="molecule type" value="Genomic_DNA"/>
</dbReference>
<accession>A0ABS1SBJ2</accession>
<organism evidence="2 3">
    <name type="scientific">Leucobacter chromiireducens subsp. solipictus</name>
    <dbReference type="NCBI Taxonomy" id="398235"/>
    <lineage>
        <taxon>Bacteria</taxon>
        <taxon>Bacillati</taxon>
        <taxon>Actinomycetota</taxon>
        <taxon>Actinomycetes</taxon>
        <taxon>Micrococcales</taxon>
        <taxon>Microbacteriaceae</taxon>
        <taxon>Leucobacter</taxon>
    </lineage>
</organism>
<evidence type="ECO:0000313" key="3">
    <source>
        <dbReference type="Proteomes" id="UP001645859"/>
    </source>
</evidence>
<dbReference type="PANTHER" id="PTHR43235">
    <property type="entry name" value="GLUTAMINE AMIDOTRANSFERASE PB2B2.05-RELATED"/>
    <property type="match status" value="1"/>
</dbReference>
<dbReference type="Gene3D" id="3.40.50.880">
    <property type="match status" value="1"/>
</dbReference>
<dbReference type="PANTHER" id="PTHR43235:SF1">
    <property type="entry name" value="GLUTAMINE AMIDOTRANSFERASE PB2B2.05-RELATED"/>
    <property type="match status" value="1"/>
</dbReference>
<name>A0ABS1SBJ2_9MICO</name>
<protein>
    <submittedName>
        <fullName evidence="2">Gamma-glutamyl-gamma-aminobutyrate hydrolase family protein</fullName>
    </submittedName>
</protein>
<dbReference type="PROSITE" id="PS51273">
    <property type="entry name" value="GATASE_TYPE_1"/>
    <property type="match status" value="1"/>
</dbReference>
<feature type="region of interest" description="Disordered" evidence="1">
    <location>
        <begin position="238"/>
        <end position="268"/>
    </location>
</feature>
<feature type="compositionally biased region" description="Low complexity" evidence="1">
    <location>
        <begin position="254"/>
        <end position="268"/>
    </location>
</feature>
<keyword evidence="2" id="KW-0378">Hydrolase</keyword>